<evidence type="ECO:0000259" key="7">
    <source>
        <dbReference type="Pfam" id="PF02837"/>
    </source>
</evidence>
<dbReference type="PANTHER" id="PTHR42732">
    <property type="entry name" value="BETA-GALACTOSIDASE"/>
    <property type="match status" value="1"/>
</dbReference>
<dbReference type="PRINTS" id="PR00132">
    <property type="entry name" value="GLHYDRLASE2"/>
</dbReference>
<dbReference type="InterPro" id="IPR008979">
    <property type="entry name" value="Galactose-bd-like_sf"/>
</dbReference>
<organism evidence="10 11">
    <name type="scientific">Candidatus Pedobacter colombiensis</name>
    <dbReference type="NCBI Taxonomy" id="3121371"/>
    <lineage>
        <taxon>Bacteria</taxon>
        <taxon>Pseudomonadati</taxon>
        <taxon>Bacteroidota</taxon>
        <taxon>Sphingobacteriia</taxon>
        <taxon>Sphingobacteriales</taxon>
        <taxon>Sphingobacteriaceae</taxon>
        <taxon>Pedobacter</taxon>
    </lineage>
</organism>
<dbReference type="GO" id="GO:0004553">
    <property type="term" value="F:hydrolase activity, hydrolyzing O-glycosyl compounds"/>
    <property type="evidence" value="ECO:0007669"/>
    <property type="project" value="InterPro"/>
</dbReference>
<keyword evidence="3" id="KW-0326">Glycosidase</keyword>
<dbReference type="Pfam" id="PF18565">
    <property type="entry name" value="Glyco_hydro2_C5"/>
    <property type="match status" value="1"/>
</dbReference>
<evidence type="ECO:0000259" key="6">
    <source>
        <dbReference type="Pfam" id="PF02836"/>
    </source>
</evidence>
<dbReference type="Pfam" id="PF00703">
    <property type="entry name" value="Glyco_hydro_2"/>
    <property type="match status" value="1"/>
</dbReference>
<dbReference type="Proteomes" id="UP001214530">
    <property type="component" value="Chromosome"/>
</dbReference>
<accession>A0AAJ5WB97</accession>
<feature type="domain" description="Glycoside hydrolase family 2 catalytic" evidence="6">
    <location>
        <begin position="349"/>
        <end position="487"/>
    </location>
</feature>
<protein>
    <submittedName>
        <fullName evidence="10">Glycoside hydrolase family 2 TIM barrel-domain containing protein</fullName>
    </submittedName>
</protein>
<evidence type="ECO:0000256" key="1">
    <source>
        <dbReference type="ARBA" id="ARBA00007401"/>
    </source>
</evidence>
<dbReference type="InterPro" id="IPR040605">
    <property type="entry name" value="Glyco_hydro2_dom5"/>
</dbReference>
<keyword evidence="4" id="KW-0732">Signal</keyword>
<dbReference type="InterPro" id="IPR023232">
    <property type="entry name" value="Glyco_hydro_2_AS"/>
</dbReference>
<evidence type="ECO:0000256" key="3">
    <source>
        <dbReference type="ARBA" id="ARBA00023295"/>
    </source>
</evidence>
<feature type="domain" description="Glycosyl hydrolases family 2 sugar binding" evidence="7">
    <location>
        <begin position="52"/>
        <end position="218"/>
    </location>
</feature>
<evidence type="ECO:0000259" key="9">
    <source>
        <dbReference type="Pfam" id="PF18565"/>
    </source>
</evidence>
<feature type="domain" description="Glycoside hydrolase family 2 immunoglobulin-like beta-sandwich" evidence="5">
    <location>
        <begin position="240"/>
        <end position="342"/>
    </location>
</feature>
<dbReference type="InterPro" id="IPR017853">
    <property type="entry name" value="GH"/>
</dbReference>
<dbReference type="GO" id="GO:0005975">
    <property type="term" value="P:carbohydrate metabolic process"/>
    <property type="evidence" value="ECO:0007669"/>
    <property type="project" value="InterPro"/>
</dbReference>
<evidence type="ECO:0000313" key="10">
    <source>
        <dbReference type="EMBL" id="WEK21382.1"/>
    </source>
</evidence>
<evidence type="ECO:0000256" key="2">
    <source>
        <dbReference type="ARBA" id="ARBA00022801"/>
    </source>
</evidence>
<feature type="domain" description="Glycoside hydrolase family 2" evidence="9">
    <location>
        <begin position="689"/>
        <end position="791"/>
    </location>
</feature>
<dbReference type="PANTHER" id="PTHR42732:SF1">
    <property type="entry name" value="BETA-MANNOSIDASE"/>
    <property type="match status" value="1"/>
</dbReference>
<dbReference type="InterPro" id="IPR006104">
    <property type="entry name" value="Glyco_hydro_2_N"/>
</dbReference>
<evidence type="ECO:0000313" key="11">
    <source>
        <dbReference type="Proteomes" id="UP001214530"/>
    </source>
</evidence>
<feature type="chain" id="PRO_5042511942" evidence="4">
    <location>
        <begin position="29"/>
        <end position="1077"/>
    </location>
</feature>
<proteinExistence type="inferred from homology"/>
<comment type="similarity">
    <text evidence="1">Belongs to the glycosyl hydrolase 2 family.</text>
</comment>
<name>A0AAJ5WB97_9SPHI</name>
<dbReference type="InterPro" id="IPR032311">
    <property type="entry name" value="DUF4982"/>
</dbReference>
<sequence>MKFIRKNLIPFSLFTMMSTACLHQTALAQTGNPAIVKDAKTSDNTSPRISKVINEHWTFNYFPDTKADKGGFENPSFNDSKWPSVAVPHTWSTYETTGEVHPFIRNPSDKDNDYWWKGWGWYRKHFTIPVSQKGKRIFIEFDGVQKYSKVYINGKYLGDHKGGYGTFDFDLTDYIKFGEDNLLAVTVNNNLLDSYSIPPMRAGNFDVYGGIYRDTRLVIKSPVYIPMQGSASHEGGTFITTPKVNEKEGIVRVQTYVKNSLSQPKTCVVKTTIADATGSVVQVLTKTVTIPADSLQKIDQLSTAIKQPKLWSPETPYLYKVYSEVYDNNTLMDKMESPLGFRWFHWDYKQNFLYVNGKKVVIHGGNRHQEYPWLGDALPKWITEMDYRDMAENLNYNFMRTAHYPNDPLVYHLTDKFGIVIDEELPNIKNQEFNKEVQQQNLKEMIRRDRNHPSIMLWSMGNETNHAADSKWTLTEDTTRIITARRVLDNSQGDYAPHSDENLGIESLLRCTIRGWYNKDVKDLEPKDSQHAGTEEHQHEMLIQSGRLGTGNLCTWLYEDHGADREYLNSPLKHINPKGYVDLYRQPKYAYYLWQANYAKKPMVFIMPHFWRSQYLGQKKDITVDANADKVELFVNGVSQGVKHTNPGNYYSVVFKNVEVKNGELKAVAYKNGESVATSVKMAEAPAKIVLKTSHSNIKAAKNSVAIIVADITDKNGVHVYGATNPLKWSVKGPAKLVGPENYTTDINKHEEMDGIMYTDAPVANVIRSTGEKGDITITVQSPNLSSGTITIKAEELNDGIAEILEPALSNGGREKVVQNPEYASSGTTFPEVIKETVDELDMPGKKKEEYQAFIEKYMLDRNKAVDASGIEFRALVNLFASHMANNVGRLVADDYNFNIDHFNKAMYLKTQIEKTALPVAFKNSLRKHYADLYITKGVDKKLSKEEKSIRSIPVNGKMAIVSTKPVADKSINVFAKPNLDEIIKSIYPEASGMEADKLTSLKNYLADINPFIELTTTNSQIRGEEMKTKNIYTIDQDEVIWLPDYSTVTLKKLAEPKAPKIKEVKEKKEKKEKIKK</sequence>
<dbReference type="SUPFAM" id="SSF49303">
    <property type="entry name" value="beta-Galactosidase/glucuronidase domain"/>
    <property type="match status" value="1"/>
</dbReference>
<feature type="domain" description="DUF4982" evidence="8">
    <location>
        <begin position="617"/>
        <end position="677"/>
    </location>
</feature>
<dbReference type="InterPro" id="IPR013783">
    <property type="entry name" value="Ig-like_fold"/>
</dbReference>
<dbReference type="Gene3D" id="2.60.120.260">
    <property type="entry name" value="Galactose-binding domain-like"/>
    <property type="match status" value="1"/>
</dbReference>
<dbReference type="PROSITE" id="PS51257">
    <property type="entry name" value="PROKAR_LIPOPROTEIN"/>
    <property type="match status" value="1"/>
</dbReference>
<dbReference type="AlphaFoldDB" id="A0AAJ5WB97"/>
<dbReference type="Gene3D" id="3.20.20.80">
    <property type="entry name" value="Glycosidases"/>
    <property type="match status" value="1"/>
</dbReference>
<dbReference type="SUPFAM" id="SSF51445">
    <property type="entry name" value="(Trans)glycosidases"/>
    <property type="match status" value="1"/>
</dbReference>
<dbReference type="Pfam" id="PF02837">
    <property type="entry name" value="Glyco_hydro_2_N"/>
    <property type="match status" value="1"/>
</dbReference>
<dbReference type="InterPro" id="IPR006103">
    <property type="entry name" value="Glyco_hydro_2_cat"/>
</dbReference>
<dbReference type="InterPro" id="IPR006101">
    <property type="entry name" value="Glyco_hydro_2"/>
</dbReference>
<evidence type="ECO:0000259" key="5">
    <source>
        <dbReference type="Pfam" id="PF00703"/>
    </source>
</evidence>
<feature type="signal peptide" evidence="4">
    <location>
        <begin position="1"/>
        <end position="28"/>
    </location>
</feature>
<dbReference type="InterPro" id="IPR036156">
    <property type="entry name" value="Beta-gal/glucu_dom_sf"/>
</dbReference>
<reference evidence="10" key="1">
    <citation type="submission" date="2023-03" db="EMBL/GenBank/DDBJ databases">
        <title>Andean soil-derived lignocellulolytic bacterial consortium as a source of novel taxa and putative plastic-active enzymes.</title>
        <authorList>
            <person name="Diaz-Garcia L."/>
            <person name="Chuvochina M."/>
            <person name="Feuerriegel G."/>
            <person name="Bunk B."/>
            <person name="Sproer C."/>
            <person name="Streit W.R."/>
            <person name="Rodriguez L.M."/>
            <person name="Overmann J."/>
            <person name="Jimenez D.J."/>
        </authorList>
    </citation>
    <scope>NUCLEOTIDE SEQUENCE</scope>
    <source>
        <strain evidence="10">MAG 3858</strain>
    </source>
</reference>
<dbReference type="SUPFAM" id="SSF49785">
    <property type="entry name" value="Galactose-binding domain-like"/>
    <property type="match status" value="1"/>
</dbReference>
<evidence type="ECO:0000256" key="4">
    <source>
        <dbReference type="SAM" id="SignalP"/>
    </source>
</evidence>
<dbReference type="InterPro" id="IPR051913">
    <property type="entry name" value="GH2_Domain-Containing"/>
</dbReference>
<dbReference type="PROSITE" id="PS00608">
    <property type="entry name" value="GLYCOSYL_HYDROL_F2_2"/>
    <property type="match status" value="1"/>
</dbReference>
<dbReference type="Pfam" id="PF02836">
    <property type="entry name" value="Glyco_hydro_2_C"/>
    <property type="match status" value="1"/>
</dbReference>
<gene>
    <name evidence="10" type="ORF">P0Y49_09535</name>
</gene>
<dbReference type="InterPro" id="IPR006102">
    <property type="entry name" value="Ig-like_GH2"/>
</dbReference>
<keyword evidence="2 10" id="KW-0378">Hydrolase</keyword>
<evidence type="ECO:0000259" key="8">
    <source>
        <dbReference type="Pfam" id="PF16355"/>
    </source>
</evidence>
<dbReference type="Pfam" id="PF16355">
    <property type="entry name" value="DUF4982"/>
    <property type="match status" value="1"/>
</dbReference>
<dbReference type="Gene3D" id="2.60.40.10">
    <property type="entry name" value="Immunoglobulins"/>
    <property type="match status" value="3"/>
</dbReference>
<dbReference type="EMBL" id="CP119313">
    <property type="protein sequence ID" value="WEK21382.1"/>
    <property type="molecule type" value="Genomic_DNA"/>
</dbReference>